<dbReference type="PANTHER" id="PTHR43792:SF16">
    <property type="entry name" value="N-ACETYLTRANSFERASE DOMAIN-CONTAINING PROTEIN"/>
    <property type="match status" value="1"/>
</dbReference>
<dbReference type="PANTHER" id="PTHR43792">
    <property type="entry name" value="GNAT FAMILY, PUTATIVE (AFU_ORTHOLOGUE AFUA_3G00765)-RELATED-RELATED"/>
    <property type="match status" value="1"/>
</dbReference>
<evidence type="ECO:0000313" key="2">
    <source>
        <dbReference type="EMBL" id="SHJ48984.1"/>
    </source>
</evidence>
<gene>
    <name evidence="2" type="ORF">SAMN02745911_2648</name>
</gene>
<proteinExistence type="predicted"/>
<organism evidence="2 3">
    <name type="scientific">Aureimonas altamirensis DSM 21988</name>
    <dbReference type="NCBI Taxonomy" id="1121026"/>
    <lineage>
        <taxon>Bacteria</taxon>
        <taxon>Pseudomonadati</taxon>
        <taxon>Pseudomonadota</taxon>
        <taxon>Alphaproteobacteria</taxon>
        <taxon>Hyphomicrobiales</taxon>
        <taxon>Aurantimonadaceae</taxon>
        <taxon>Aureimonas</taxon>
    </lineage>
</organism>
<feature type="domain" description="N-acetyltransferase" evidence="1">
    <location>
        <begin position="46"/>
        <end position="190"/>
    </location>
</feature>
<evidence type="ECO:0000259" key="1">
    <source>
        <dbReference type="Pfam" id="PF13302"/>
    </source>
</evidence>
<protein>
    <submittedName>
        <fullName evidence="2">Protein N-acetyltransferase, RimJ/RimL family</fullName>
    </submittedName>
</protein>
<sequence length="210" mass="23874">MLQLAIERFQWFAVRLGKSMRHACDMRSTSSTRTNASDLDMIETERLSLLTPALSDFENSYAMHRNEVMARYTGGTLLSREDVWRKLLQRIGHWAVYGYGVFTVRSKVDGTFVGEIGLAHFCRGFGESFDAFPEAAWMIDAKAHGQGYAKEAAETIHRWMTNTHAMERSVCIIHPENIGSLRVCASLGYKQIGQVAYRNDHPLMFERVTS</sequence>
<dbReference type="Proteomes" id="UP000184290">
    <property type="component" value="Unassembled WGS sequence"/>
</dbReference>
<dbReference type="Gene3D" id="3.40.630.30">
    <property type="match status" value="1"/>
</dbReference>
<keyword evidence="3" id="KW-1185">Reference proteome</keyword>
<dbReference type="InterPro" id="IPR000182">
    <property type="entry name" value="GNAT_dom"/>
</dbReference>
<evidence type="ECO:0000313" key="3">
    <source>
        <dbReference type="Proteomes" id="UP000184290"/>
    </source>
</evidence>
<dbReference type="Pfam" id="PF13302">
    <property type="entry name" value="Acetyltransf_3"/>
    <property type="match status" value="1"/>
</dbReference>
<dbReference type="EMBL" id="FQZC01000003">
    <property type="protein sequence ID" value="SHJ48984.1"/>
    <property type="molecule type" value="Genomic_DNA"/>
</dbReference>
<accession>A0ABY1IMP8</accession>
<name>A0ABY1IMP8_9HYPH</name>
<dbReference type="SUPFAM" id="SSF55729">
    <property type="entry name" value="Acyl-CoA N-acyltransferases (Nat)"/>
    <property type="match status" value="1"/>
</dbReference>
<dbReference type="InterPro" id="IPR016181">
    <property type="entry name" value="Acyl_CoA_acyltransferase"/>
</dbReference>
<comment type="caution">
    <text evidence="2">The sequence shown here is derived from an EMBL/GenBank/DDBJ whole genome shotgun (WGS) entry which is preliminary data.</text>
</comment>
<reference evidence="2 3" key="1">
    <citation type="submission" date="2016-11" db="EMBL/GenBank/DDBJ databases">
        <authorList>
            <person name="Varghese N."/>
            <person name="Submissions S."/>
        </authorList>
    </citation>
    <scope>NUCLEOTIDE SEQUENCE [LARGE SCALE GENOMIC DNA]</scope>
    <source>
        <strain evidence="2 3">DSM 21988</strain>
    </source>
</reference>
<dbReference type="InterPro" id="IPR051531">
    <property type="entry name" value="N-acetyltransferase"/>
</dbReference>